<dbReference type="Bgee" id="ENSLACG00000008961">
    <property type="expression patterns" value="Expressed in mesonephros and 5 other cell types or tissues"/>
</dbReference>
<evidence type="ECO:0000259" key="2">
    <source>
        <dbReference type="PROSITE" id="PS50211"/>
    </source>
</evidence>
<dbReference type="GO" id="GO:1901981">
    <property type="term" value="F:phosphatidylinositol phosphate binding"/>
    <property type="evidence" value="ECO:0007669"/>
    <property type="project" value="TreeGrafter"/>
</dbReference>
<dbReference type="OMA" id="EVCLINE"/>
<dbReference type="STRING" id="7897.ENSLACP00000010168"/>
<dbReference type="InParanoid" id="H3AKJ7"/>
<sequence>VSTLKSKLKKQSTATGDGVARAFLRAQAALFGAYRDALRYKPGEPITFCEESFVNPRSSTMKHFLEGATNLQLFKQFIEGRLVKLNTGRGFSDAFEEEITLGGYCGGNSKSYQQWMHTVKVRQKSGAFFNTAVTKASPAVKTMYKFAKNHAKQGIKEMKSMLKQKESDEEDGPLCVGSVPYTKSPPPIEQRANSEKRRLAQFTKLCHLVVITDGIIFKYEEDHIDSGERVSRDFSGIKPVFFPAEDTSIGHKISTNWTIEVCLINEIISSLAVQSIRTGQLFILKSLDTLRTIKRKGYKASTKKQSSIPSENNLAQLCGSSIEPVEWNLGQDDSALHGMHLPPSPRRKVSSSSCREPLFMLEEEYHNKTYSCDKMAIPKIVVNSSSPKGLLVSLEDSDRQETPLPSQEAAPSPTLRKHKVSTGTSEDESPNRGQGQPSVLIPWEKQGENNKACSKEKEVLDEIVQMCDMDSAFHHSLNISEVQFSSNSSGKKA</sequence>
<dbReference type="HOGENOM" id="CLU_058165_0_0_1"/>
<dbReference type="InterPro" id="IPR037516">
    <property type="entry name" value="Tripartite_DENN"/>
</dbReference>
<dbReference type="GeneTree" id="ENSGT00940000155446"/>
<dbReference type="Ensembl" id="ENSLACT00000010245.1">
    <property type="protein sequence ID" value="ENSLACP00000010168.1"/>
    <property type="gene ID" value="ENSLACG00000008961.1"/>
</dbReference>
<feature type="compositionally biased region" description="Basic and acidic residues" evidence="1">
    <location>
        <begin position="445"/>
        <end position="455"/>
    </location>
</feature>
<dbReference type="GO" id="GO:0006897">
    <property type="term" value="P:endocytosis"/>
    <property type="evidence" value="ECO:0007669"/>
    <property type="project" value="TreeGrafter"/>
</dbReference>
<dbReference type="GO" id="GO:0016607">
    <property type="term" value="C:nuclear speck"/>
    <property type="evidence" value="ECO:0007669"/>
    <property type="project" value="TreeGrafter"/>
</dbReference>
<dbReference type="EMBL" id="AFYH01131445">
    <property type="status" value="NOT_ANNOTATED_CDS"/>
    <property type="molecule type" value="Genomic_DNA"/>
</dbReference>
<reference evidence="3" key="2">
    <citation type="submission" date="2025-08" db="UniProtKB">
        <authorList>
            <consortium name="Ensembl"/>
        </authorList>
    </citation>
    <scope>IDENTIFICATION</scope>
</reference>
<dbReference type="InterPro" id="IPR005112">
    <property type="entry name" value="dDENN_dom"/>
</dbReference>
<dbReference type="EMBL" id="AFYH01131443">
    <property type="status" value="NOT_ANNOTATED_CDS"/>
    <property type="molecule type" value="Genomic_DNA"/>
</dbReference>
<feature type="domain" description="UDENN" evidence="2">
    <location>
        <begin position="1"/>
        <end position="88"/>
    </location>
</feature>
<dbReference type="GO" id="GO:0005829">
    <property type="term" value="C:cytosol"/>
    <property type="evidence" value="ECO:0007669"/>
    <property type="project" value="TreeGrafter"/>
</dbReference>
<reference evidence="4" key="1">
    <citation type="submission" date="2011-08" db="EMBL/GenBank/DDBJ databases">
        <title>The draft genome of Latimeria chalumnae.</title>
        <authorList>
            <person name="Di Palma F."/>
            <person name="Alfoldi J."/>
            <person name="Johnson J."/>
            <person name="Berlin A."/>
            <person name="Gnerre S."/>
            <person name="Jaffe D."/>
            <person name="MacCallum I."/>
            <person name="Young S."/>
            <person name="Walker B.J."/>
            <person name="Lander E."/>
            <person name="Lindblad-Toh K."/>
        </authorList>
    </citation>
    <scope>NUCLEOTIDE SEQUENCE [LARGE SCALE GENOMIC DNA]</scope>
    <source>
        <strain evidence="4">Wild caught</strain>
    </source>
</reference>
<dbReference type="GO" id="GO:0032456">
    <property type="term" value="P:endocytic recycling"/>
    <property type="evidence" value="ECO:0007669"/>
    <property type="project" value="TreeGrafter"/>
</dbReference>
<dbReference type="SMART" id="SM00801">
    <property type="entry name" value="dDENN"/>
    <property type="match status" value="1"/>
</dbReference>
<dbReference type="PANTHER" id="PTHR13196:SF24">
    <property type="entry name" value="DENN DOMAIN-CONTAINING PROTEIN 1B"/>
    <property type="match status" value="1"/>
</dbReference>
<dbReference type="EMBL" id="AFYH01131441">
    <property type="status" value="NOT_ANNOTATED_CDS"/>
    <property type="molecule type" value="Genomic_DNA"/>
</dbReference>
<accession>H3AKJ7</accession>
<dbReference type="PANTHER" id="PTHR13196">
    <property type="entry name" value="DENN DOMAIN-CONTAINING"/>
    <property type="match status" value="1"/>
</dbReference>
<evidence type="ECO:0000313" key="4">
    <source>
        <dbReference type="Proteomes" id="UP000008672"/>
    </source>
</evidence>
<dbReference type="GO" id="GO:0005085">
    <property type="term" value="F:guanyl-nucleotide exchange factor activity"/>
    <property type="evidence" value="ECO:0007669"/>
    <property type="project" value="InterPro"/>
</dbReference>
<dbReference type="AlphaFoldDB" id="H3AKJ7"/>
<dbReference type="Proteomes" id="UP000008672">
    <property type="component" value="Unassembled WGS sequence"/>
</dbReference>
<dbReference type="Gene3D" id="6.10.140.1000">
    <property type="match status" value="1"/>
</dbReference>
<keyword evidence="4" id="KW-1185">Reference proteome</keyword>
<dbReference type="EMBL" id="AFYH01131440">
    <property type="status" value="NOT_ANNOTATED_CDS"/>
    <property type="molecule type" value="Genomic_DNA"/>
</dbReference>
<dbReference type="EMBL" id="AFYH01131444">
    <property type="status" value="NOT_ANNOTATED_CDS"/>
    <property type="molecule type" value="Genomic_DNA"/>
</dbReference>
<evidence type="ECO:0000256" key="1">
    <source>
        <dbReference type="SAM" id="MobiDB-lite"/>
    </source>
</evidence>
<evidence type="ECO:0000313" key="3">
    <source>
        <dbReference type="Ensembl" id="ENSLACP00000010168.1"/>
    </source>
</evidence>
<dbReference type="PROSITE" id="PS50211">
    <property type="entry name" value="DENN"/>
    <property type="match status" value="1"/>
</dbReference>
<organism evidence="3 4">
    <name type="scientific">Latimeria chalumnae</name>
    <name type="common">Coelacanth</name>
    <dbReference type="NCBI Taxonomy" id="7897"/>
    <lineage>
        <taxon>Eukaryota</taxon>
        <taxon>Metazoa</taxon>
        <taxon>Chordata</taxon>
        <taxon>Craniata</taxon>
        <taxon>Vertebrata</taxon>
        <taxon>Euteleostomi</taxon>
        <taxon>Coelacanthiformes</taxon>
        <taxon>Coelacanthidae</taxon>
        <taxon>Latimeria</taxon>
    </lineage>
</organism>
<feature type="region of interest" description="Disordered" evidence="1">
    <location>
        <begin position="395"/>
        <end position="455"/>
    </location>
</feature>
<protein>
    <submittedName>
        <fullName evidence="3">DENN/MADD domain containing 1B</fullName>
    </submittedName>
</protein>
<dbReference type="EMBL" id="AFYH01131442">
    <property type="status" value="NOT_ANNOTATED_CDS"/>
    <property type="molecule type" value="Genomic_DNA"/>
</dbReference>
<dbReference type="Pfam" id="PF03455">
    <property type="entry name" value="dDENN"/>
    <property type="match status" value="1"/>
</dbReference>
<reference evidence="3" key="3">
    <citation type="submission" date="2025-09" db="UniProtKB">
        <authorList>
            <consortium name="Ensembl"/>
        </authorList>
    </citation>
    <scope>IDENTIFICATION</scope>
</reference>
<dbReference type="eggNOG" id="KOG3569">
    <property type="taxonomic scope" value="Eukaryota"/>
</dbReference>
<proteinExistence type="predicted"/>
<dbReference type="InterPro" id="IPR040032">
    <property type="entry name" value="DENND1A/B/C"/>
</dbReference>
<name>H3AKJ7_LATCH</name>